<accession>A0A3N5AW74</accession>
<evidence type="ECO:0000313" key="1">
    <source>
        <dbReference type="EMBL" id="RPF49214.1"/>
    </source>
</evidence>
<evidence type="ECO:0000313" key="2">
    <source>
        <dbReference type="Proteomes" id="UP000282654"/>
    </source>
</evidence>
<sequence length="113" mass="13300">MVDYQVTVILKLFERTWLPDEVPPLERIRTATPVQPEDIYNLRNFLAERLARVAAITQLLLNRGWRSRGTKEAVILEGNDLEAHEVKELLLANGFKPCEFEIKLDYRRKWGYM</sequence>
<dbReference type="EMBL" id="RKRE01000001">
    <property type="protein sequence ID" value="RPF49214.1"/>
    <property type="molecule type" value="Genomic_DNA"/>
</dbReference>
<dbReference type="OrthoDB" id="3174265at2"/>
<protein>
    <submittedName>
        <fullName evidence="1">Uncharacterized protein</fullName>
    </submittedName>
</protein>
<name>A0A3N5AW74_9THEO</name>
<dbReference type="Proteomes" id="UP000282654">
    <property type="component" value="Unassembled WGS sequence"/>
</dbReference>
<reference evidence="1 2" key="1">
    <citation type="submission" date="2018-11" db="EMBL/GenBank/DDBJ databases">
        <title>Genomic Encyclopedia of Type Strains, Phase IV (KMG-IV): sequencing the most valuable type-strain genomes for metagenomic binning, comparative biology and taxonomic classification.</title>
        <authorList>
            <person name="Goeker M."/>
        </authorList>
    </citation>
    <scope>NUCLEOTIDE SEQUENCE [LARGE SCALE GENOMIC DNA]</scope>
    <source>
        <strain evidence="1 2">DSM 102936</strain>
    </source>
</reference>
<dbReference type="AlphaFoldDB" id="A0A3N5AW74"/>
<organism evidence="1 2">
    <name type="scientific">Thermodesulfitimonas autotrophica</name>
    <dbReference type="NCBI Taxonomy" id="1894989"/>
    <lineage>
        <taxon>Bacteria</taxon>
        <taxon>Bacillati</taxon>
        <taxon>Bacillota</taxon>
        <taxon>Clostridia</taxon>
        <taxon>Thermoanaerobacterales</taxon>
        <taxon>Thermoanaerobacteraceae</taxon>
        <taxon>Thermodesulfitimonas</taxon>
    </lineage>
</organism>
<dbReference type="RefSeq" id="WP_123926251.1">
    <property type="nucleotide sequence ID" value="NZ_RKRE01000001.1"/>
</dbReference>
<comment type="caution">
    <text evidence="1">The sequence shown here is derived from an EMBL/GenBank/DDBJ whole genome shotgun (WGS) entry which is preliminary data.</text>
</comment>
<keyword evidence="2" id="KW-1185">Reference proteome</keyword>
<gene>
    <name evidence="1" type="ORF">EDD75_0018</name>
</gene>
<proteinExistence type="predicted"/>